<keyword evidence="5 13" id="KW-1003">Cell membrane</keyword>
<evidence type="ECO:0000259" key="15">
    <source>
        <dbReference type="Pfam" id="PF02096"/>
    </source>
</evidence>
<dbReference type="KEGG" id="sfc:Spiaf_0007"/>
<evidence type="ECO:0000256" key="10">
    <source>
        <dbReference type="ARBA" id="ARBA00023186"/>
    </source>
</evidence>
<comment type="function">
    <text evidence="13">Required for the insertion and/or proper folding and/or complex formation of integral membrane proteins into the membrane. Involved in integration of membrane proteins that insert both dependently and independently of the Sec translocase complex, as well as at least some lipoproteins. Aids folding of multispanning membrane proteins.</text>
</comment>
<dbReference type="Proteomes" id="UP000007383">
    <property type="component" value="Chromosome"/>
</dbReference>
<feature type="region of interest" description="Disordered" evidence="14">
    <location>
        <begin position="572"/>
        <end position="600"/>
    </location>
</feature>
<keyword evidence="13" id="KW-0997">Cell inner membrane</keyword>
<evidence type="ECO:0000256" key="14">
    <source>
        <dbReference type="SAM" id="MobiDB-lite"/>
    </source>
</evidence>
<dbReference type="InterPro" id="IPR047196">
    <property type="entry name" value="YidC_ALB_C"/>
</dbReference>
<evidence type="ECO:0000259" key="16">
    <source>
        <dbReference type="Pfam" id="PF14849"/>
    </source>
</evidence>
<evidence type="ECO:0000256" key="3">
    <source>
        <dbReference type="ARBA" id="ARBA00015325"/>
    </source>
</evidence>
<feature type="domain" description="Membrane insertase YidC N-terminal" evidence="16">
    <location>
        <begin position="88"/>
        <end position="360"/>
    </location>
</feature>
<organism evidence="17 18">
    <name type="scientific">Spirochaeta africana (strain ATCC 700263 / DSM 8902 / Z-7692)</name>
    <dbReference type="NCBI Taxonomy" id="889378"/>
    <lineage>
        <taxon>Bacteria</taxon>
        <taxon>Pseudomonadati</taxon>
        <taxon>Spirochaetota</taxon>
        <taxon>Spirochaetia</taxon>
        <taxon>Spirochaetales</taxon>
        <taxon>Spirochaetaceae</taxon>
        <taxon>Spirochaeta</taxon>
    </lineage>
</organism>
<evidence type="ECO:0000256" key="4">
    <source>
        <dbReference type="ARBA" id="ARBA00022448"/>
    </source>
</evidence>
<dbReference type="NCBIfam" id="TIGR03592">
    <property type="entry name" value="yidC_oxa1_cterm"/>
    <property type="match status" value="1"/>
</dbReference>
<dbReference type="GO" id="GO:0005886">
    <property type="term" value="C:plasma membrane"/>
    <property type="evidence" value="ECO:0007669"/>
    <property type="project" value="UniProtKB-SubCell"/>
</dbReference>
<dbReference type="PANTHER" id="PTHR12428:SF65">
    <property type="entry name" value="CYTOCHROME C OXIDASE ASSEMBLY PROTEIN COX18, MITOCHONDRIAL"/>
    <property type="match status" value="1"/>
</dbReference>
<evidence type="ECO:0000313" key="18">
    <source>
        <dbReference type="Proteomes" id="UP000007383"/>
    </source>
</evidence>
<keyword evidence="7 13" id="KW-0653">Protein transport</keyword>
<dbReference type="AlphaFoldDB" id="H9UF24"/>
<keyword evidence="4 13" id="KW-0813">Transport</keyword>
<dbReference type="eggNOG" id="COG0706">
    <property type="taxonomic scope" value="Bacteria"/>
</dbReference>
<accession>H9UF24</accession>
<evidence type="ECO:0000256" key="1">
    <source>
        <dbReference type="ARBA" id="ARBA00004429"/>
    </source>
</evidence>
<dbReference type="GO" id="GO:0015031">
    <property type="term" value="P:protein transport"/>
    <property type="evidence" value="ECO:0007669"/>
    <property type="project" value="UniProtKB-KW"/>
</dbReference>
<dbReference type="STRING" id="889378.Spiaf_0007"/>
<dbReference type="HAMAP" id="MF_01810">
    <property type="entry name" value="YidC_type1"/>
    <property type="match status" value="1"/>
</dbReference>
<feature type="domain" description="Membrane insertase YidC/Oxa/ALB C-terminal" evidence="15">
    <location>
        <begin position="373"/>
        <end position="569"/>
    </location>
</feature>
<keyword evidence="8 13" id="KW-1133">Transmembrane helix</keyword>
<dbReference type="InterPro" id="IPR038221">
    <property type="entry name" value="YidC_periplasmic_sf"/>
</dbReference>
<feature type="region of interest" description="Disordered" evidence="14">
    <location>
        <begin position="32"/>
        <end position="68"/>
    </location>
</feature>
<dbReference type="PRINTS" id="PR00701">
    <property type="entry name" value="60KDINNERMP"/>
</dbReference>
<dbReference type="GO" id="GO:0032977">
    <property type="term" value="F:membrane insertase activity"/>
    <property type="evidence" value="ECO:0007669"/>
    <property type="project" value="InterPro"/>
</dbReference>
<keyword evidence="18" id="KW-1185">Reference proteome</keyword>
<evidence type="ECO:0000256" key="2">
    <source>
        <dbReference type="ARBA" id="ARBA00010527"/>
    </source>
</evidence>
<proteinExistence type="inferred from homology"/>
<comment type="subunit">
    <text evidence="13">Interacts with the Sec translocase complex via SecD. Specifically interacts with transmembrane segments of nascent integral membrane proteins during membrane integration.</text>
</comment>
<dbReference type="InterPro" id="IPR028055">
    <property type="entry name" value="YidC/Oxa/ALB_C"/>
</dbReference>
<evidence type="ECO:0000256" key="11">
    <source>
        <dbReference type="ARBA" id="ARBA00033245"/>
    </source>
</evidence>
<dbReference type="OrthoDB" id="9780552at2"/>
<dbReference type="PANTHER" id="PTHR12428">
    <property type="entry name" value="OXA1"/>
    <property type="match status" value="1"/>
</dbReference>
<dbReference type="CDD" id="cd19961">
    <property type="entry name" value="EcYidC-like_peri"/>
    <property type="match status" value="1"/>
</dbReference>
<feature type="transmembrane region" description="Helical" evidence="13">
    <location>
        <begin position="7"/>
        <end position="27"/>
    </location>
</feature>
<dbReference type="RefSeq" id="WP_014454115.1">
    <property type="nucleotide sequence ID" value="NC_017098.1"/>
</dbReference>
<evidence type="ECO:0000256" key="9">
    <source>
        <dbReference type="ARBA" id="ARBA00023136"/>
    </source>
</evidence>
<evidence type="ECO:0000256" key="8">
    <source>
        <dbReference type="ARBA" id="ARBA00022989"/>
    </source>
</evidence>
<dbReference type="InterPro" id="IPR001708">
    <property type="entry name" value="YidC/ALB3/OXA1/COX18"/>
</dbReference>
<feature type="transmembrane region" description="Helical" evidence="13">
    <location>
        <begin position="535"/>
        <end position="557"/>
    </location>
</feature>
<evidence type="ECO:0000256" key="6">
    <source>
        <dbReference type="ARBA" id="ARBA00022692"/>
    </source>
</evidence>
<feature type="compositionally biased region" description="Basic residues" evidence="14">
    <location>
        <begin position="589"/>
        <end position="600"/>
    </location>
</feature>
<dbReference type="HOGENOM" id="CLU_016535_2_0_12"/>
<keyword evidence="6 13" id="KW-0812">Transmembrane</keyword>
<evidence type="ECO:0000256" key="12">
    <source>
        <dbReference type="ARBA" id="ARBA00033342"/>
    </source>
</evidence>
<dbReference type="Pfam" id="PF02096">
    <property type="entry name" value="60KD_IMP"/>
    <property type="match status" value="1"/>
</dbReference>
<gene>
    <name evidence="13" type="primary">yidC</name>
    <name evidence="17" type="ordered locus">Spiaf_0007</name>
</gene>
<feature type="transmembrane region" description="Helical" evidence="13">
    <location>
        <begin position="436"/>
        <end position="459"/>
    </location>
</feature>
<evidence type="ECO:0000313" key="17">
    <source>
        <dbReference type="EMBL" id="AFG36117.1"/>
    </source>
</evidence>
<dbReference type="NCBIfam" id="TIGR03593">
    <property type="entry name" value="yidC_nterm"/>
    <property type="match status" value="1"/>
</dbReference>
<evidence type="ECO:0000256" key="5">
    <source>
        <dbReference type="ARBA" id="ARBA00022475"/>
    </source>
</evidence>
<dbReference type="CDD" id="cd20070">
    <property type="entry name" value="5TM_YidC_Alb3"/>
    <property type="match status" value="1"/>
</dbReference>
<dbReference type="InterPro" id="IPR028053">
    <property type="entry name" value="Membr_insert_YidC_N"/>
</dbReference>
<evidence type="ECO:0000256" key="7">
    <source>
        <dbReference type="ARBA" id="ARBA00022927"/>
    </source>
</evidence>
<comment type="similarity">
    <text evidence="2 13">Belongs to the OXA1/ALB3/YidC family. Type 1 subfamily.</text>
</comment>
<dbReference type="EMBL" id="CP003282">
    <property type="protein sequence ID" value="AFG36117.1"/>
    <property type="molecule type" value="Genomic_DNA"/>
</dbReference>
<feature type="transmembrane region" description="Helical" evidence="13">
    <location>
        <begin position="373"/>
        <end position="391"/>
    </location>
</feature>
<keyword evidence="9 13" id="KW-0472">Membrane</keyword>
<sequence length="600" mass="67863">MEKNTVIAVILSVIIITASFILQGIFFPPPEGDAFPPQVTEQPAPDHRTETGQDAAAPQPDGRQPAVSGFQAAEIEDEPSIEPFVYRNDMLQVTFDPRGGRVTSLQLLAYEDGETPVDMVMADPDGRAAFDISFGGVDEPIVRDAFFRRSTGDDHTIEFYRDFQPEGAEPFTLIRRYRFYPGEYLFRVETEIQNSVNQLIPLNVDNAAYTLHYGPQIGPRFEVLDQRTDYRRFSYFDGRRKRDENLRQGEIEVMSERPRWAGINGKYFAVVAVPGTADYRIHFDTRQQSPLSESHTLSLVRPPISSSRNTDSVLFYAGPKISSALGRYDNSGDNALGVSGLELEEIMDSRFLGWFENILKSLLEAIYRVVPNYGVSIVIMTILVKLLLWPLTKKSFESTAKSQALQPKIQELREKYKDKPEKLNAEMMAMYKKEGVNPLGGCFPMLLQMPLLLAMFGLFNNHFDLRGATFIPGWIEDLSAPESIFYFGDYFSLPILGWTDIRLLPILFVASQLLFGRFSQPAGSSNSQAKMFTTFMPIMFFFILYNMPSGLLVYWIITNILSVVQQLGTTKYRQGHPQHEKHPAPAPKKSGRGSQGRKKK</sequence>
<name>H9UF24_SPIAZ</name>
<protein>
    <recommendedName>
        <fullName evidence="3 13">Membrane protein insertase YidC</fullName>
    </recommendedName>
    <alternativeName>
        <fullName evidence="12 13">Foldase YidC</fullName>
    </alternativeName>
    <alternativeName>
        <fullName evidence="11 13">Membrane integrase YidC</fullName>
    </alternativeName>
    <alternativeName>
        <fullName evidence="13">Membrane protein YidC</fullName>
    </alternativeName>
</protein>
<evidence type="ECO:0000256" key="13">
    <source>
        <dbReference type="HAMAP-Rule" id="MF_01810"/>
    </source>
</evidence>
<dbReference type="Pfam" id="PF14849">
    <property type="entry name" value="YidC_periplas"/>
    <property type="match status" value="1"/>
</dbReference>
<dbReference type="PATRIC" id="fig|889378.3.peg.7"/>
<dbReference type="GO" id="GO:0051205">
    <property type="term" value="P:protein insertion into membrane"/>
    <property type="evidence" value="ECO:0007669"/>
    <property type="project" value="TreeGrafter"/>
</dbReference>
<dbReference type="Gene3D" id="2.70.98.90">
    <property type="match status" value="1"/>
</dbReference>
<dbReference type="InterPro" id="IPR019998">
    <property type="entry name" value="Membr_insert_YidC"/>
</dbReference>
<reference evidence="18" key="1">
    <citation type="journal article" date="2013" name="Stand. Genomic Sci.">
        <title>Complete genome sequence of the halophilic bacterium Spirochaeta africana type strain (Z-7692(T)) from the alkaline Lake Magadi in the East African Rift.</title>
        <authorList>
            <person name="Liolos K."/>
            <person name="Abt B."/>
            <person name="Scheuner C."/>
            <person name="Teshima H."/>
            <person name="Held B."/>
            <person name="Lapidus A."/>
            <person name="Nolan M."/>
            <person name="Lucas S."/>
            <person name="Deshpande S."/>
            <person name="Cheng J.F."/>
            <person name="Tapia R."/>
            <person name="Goodwin L.A."/>
            <person name="Pitluck S."/>
            <person name="Pagani I."/>
            <person name="Ivanova N."/>
            <person name="Mavromatis K."/>
            <person name="Mikhailova N."/>
            <person name="Huntemann M."/>
            <person name="Pati A."/>
            <person name="Chen A."/>
            <person name="Palaniappan K."/>
            <person name="Land M."/>
            <person name="Rohde M."/>
            <person name="Tindall B.J."/>
            <person name="Detter J.C."/>
            <person name="Goker M."/>
            <person name="Bristow J."/>
            <person name="Eisen J.A."/>
            <person name="Markowitz V."/>
            <person name="Hugenholtz P."/>
            <person name="Woyke T."/>
            <person name="Klenk H.P."/>
            <person name="Kyrpides N.C."/>
        </authorList>
    </citation>
    <scope>NUCLEOTIDE SEQUENCE</scope>
    <source>
        <strain evidence="18">ATCC 700263 / DSM 8902 / Z-7692</strain>
    </source>
</reference>
<keyword evidence="10 13" id="KW-0143">Chaperone</keyword>
<comment type="subcellular location">
    <subcellularLocation>
        <location evidence="1 13">Cell inner membrane</location>
        <topology evidence="1 13">Multi-pass membrane protein</topology>
    </subcellularLocation>
</comment>